<reference evidence="7" key="1">
    <citation type="journal article" date="2011" name="Environ. Microbiol.">
        <title>Time-series analyses of Monterey Bay coastal microbial picoplankton using a 'genome proxy' microarray.</title>
        <authorList>
            <person name="Rich V.I."/>
            <person name="Pham V.D."/>
            <person name="Eppley J."/>
            <person name="Shi Y."/>
            <person name="DeLong E.F."/>
        </authorList>
    </citation>
    <scope>NUCLEOTIDE SEQUENCE</scope>
</reference>
<evidence type="ECO:0000256" key="2">
    <source>
        <dbReference type="ARBA" id="ARBA00023002"/>
    </source>
</evidence>
<dbReference type="FunFam" id="3.40.50.720:FF:000203">
    <property type="entry name" value="D-3-phosphoglycerate dehydrogenase (SerA)"/>
    <property type="match status" value="1"/>
</dbReference>
<dbReference type="PANTHER" id="PTHR10996">
    <property type="entry name" value="2-HYDROXYACID DEHYDROGENASE-RELATED"/>
    <property type="match status" value="1"/>
</dbReference>
<evidence type="ECO:0000256" key="1">
    <source>
        <dbReference type="ARBA" id="ARBA00005854"/>
    </source>
</evidence>
<feature type="domain" description="D-isomer specific 2-hydroxyacid dehydrogenase NAD-binding" evidence="6">
    <location>
        <begin position="111"/>
        <end position="285"/>
    </location>
</feature>
<dbReference type="SUPFAM" id="SSF52283">
    <property type="entry name" value="Formate/glycerate dehydrogenase catalytic domain-like"/>
    <property type="match status" value="1"/>
</dbReference>
<keyword evidence="3" id="KW-0520">NAD</keyword>
<comment type="similarity">
    <text evidence="1 4">Belongs to the D-isomer specific 2-hydroxyacid dehydrogenase family.</text>
</comment>
<dbReference type="PANTHER" id="PTHR10996:SF257">
    <property type="entry name" value="GLYOXYLATE REDUCTASE 1"/>
    <property type="match status" value="1"/>
</dbReference>
<dbReference type="GO" id="GO:0051287">
    <property type="term" value="F:NAD binding"/>
    <property type="evidence" value="ECO:0007669"/>
    <property type="project" value="InterPro"/>
</dbReference>
<dbReference type="CDD" id="cd05301">
    <property type="entry name" value="GDH"/>
    <property type="match status" value="1"/>
</dbReference>
<dbReference type="InterPro" id="IPR036291">
    <property type="entry name" value="NAD(P)-bd_dom_sf"/>
</dbReference>
<evidence type="ECO:0000259" key="5">
    <source>
        <dbReference type="Pfam" id="PF00389"/>
    </source>
</evidence>
<dbReference type="InterPro" id="IPR029753">
    <property type="entry name" value="D-isomer_DH_CS"/>
</dbReference>
<evidence type="ECO:0000313" key="7">
    <source>
        <dbReference type="EMBL" id="ADI16530.1"/>
    </source>
</evidence>
<dbReference type="GO" id="GO:0016618">
    <property type="term" value="F:hydroxypyruvate reductase [NAD(P)H] activity"/>
    <property type="evidence" value="ECO:0007669"/>
    <property type="project" value="TreeGrafter"/>
</dbReference>
<dbReference type="InterPro" id="IPR006139">
    <property type="entry name" value="D-isomer_2_OHA_DH_cat_dom"/>
</dbReference>
<dbReference type="Pfam" id="PF00389">
    <property type="entry name" value="2-Hacid_dh"/>
    <property type="match status" value="1"/>
</dbReference>
<protein>
    <submittedName>
        <fullName evidence="7">Lactate dehydrogenase and related dehydrogenases</fullName>
    </submittedName>
</protein>
<dbReference type="GO" id="GO:0005829">
    <property type="term" value="C:cytosol"/>
    <property type="evidence" value="ECO:0007669"/>
    <property type="project" value="TreeGrafter"/>
</dbReference>
<dbReference type="AlphaFoldDB" id="E0XQ39"/>
<dbReference type="InterPro" id="IPR029752">
    <property type="entry name" value="D-isomer_DH_CS1"/>
</dbReference>
<proteinExistence type="inferred from homology"/>
<dbReference type="InterPro" id="IPR050223">
    <property type="entry name" value="D-isomer_2-hydroxyacid_DH"/>
</dbReference>
<dbReference type="Pfam" id="PF02826">
    <property type="entry name" value="2-Hacid_dh_C"/>
    <property type="match status" value="1"/>
</dbReference>
<accession>E0XQ39</accession>
<dbReference type="InterPro" id="IPR006140">
    <property type="entry name" value="D-isomer_DH_NAD-bd"/>
</dbReference>
<dbReference type="EMBL" id="GU474840">
    <property type="protein sequence ID" value="ADI16530.1"/>
    <property type="molecule type" value="Genomic_DNA"/>
</dbReference>
<dbReference type="Gene3D" id="3.40.50.720">
    <property type="entry name" value="NAD(P)-binding Rossmann-like Domain"/>
    <property type="match status" value="2"/>
</dbReference>
<dbReference type="PROSITE" id="PS00670">
    <property type="entry name" value="D_2_HYDROXYACID_DH_2"/>
    <property type="match status" value="1"/>
</dbReference>
<keyword evidence="2 4" id="KW-0560">Oxidoreductase</keyword>
<name>E0XQ39_9BACT</name>
<organism evidence="7">
    <name type="scientific">uncultured bacterium HF4000_009C18</name>
    <dbReference type="NCBI Taxonomy" id="711003"/>
    <lineage>
        <taxon>Bacteria</taxon>
        <taxon>environmental samples</taxon>
    </lineage>
</organism>
<evidence type="ECO:0000256" key="3">
    <source>
        <dbReference type="ARBA" id="ARBA00023027"/>
    </source>
</evidence>
<evidence type="ECO:0000259" key="6">
    <source>
        <dbReference type="Pfam" id="PF02826"/>
    </source>
</evidence>
<dbReference type="SUPFAM" id="SSF51735">
    <property type="entry name" value="NAD(P)-binding Rossmann-fold domains"/>
    <property type="match status" value="1"/>
</dbReference>
<feature type="domain" description="D-isomer specific 2-hydroxyacid dehydrogenase catalytic" evidence="5">
    <location>
        <begin position="30"/>
        <end position="317"/>
    </location>
</feature>
<dbReference type="PROSITE" id="PS00065">
    <property type="entry name" value="D_2_HYDROXYACID_DH_1"/>
    <property type="match status" value="1"/>
</dbReference>
<sequence length="317" mass="35441">MKKVFVARKLLESNEKRMSEIWDAKLNSEDKVYSQSELIKISKDCDGILCSIVDKFDAETINKLSDKVKIISNFAVGFGNIDIKAAMNKNIIVTNTPDVLTDATAEIAILILLGAARRATEGRKWVDKKNWTWSADFLIGKQLTDSRLGILGMGRIGQALAERAKSFGMKIHYHNRKKLPPNLEKDAIYHESLKSLILVSDFFSINCPTTEETKKIINEETLSYFLNGAVIINSARGDMIDDEAMINALKSGKVFALGLDVYNGEPDIHPQYLKLDNVFILPHLGSATEKTRFAMADLAISNIEEYFKTGKCKNTVN</sequence>
<evidence type="ECO:0000256" key="4">
    <source>
        <dbReference type="RuleBase" id="RU003719"/>
    </source>
</evidence>
<dbReference type="GO" id="GO:0030267">
    <property type="term" value="F:glyoxylate reductase (NADPH) activity"/>
    <property type="evidence" value="ECO:0007669"/>
    <property type="project" value="TreeGrafter"/>
</dbReference>